<dbReference type="PANTHER" id="PTHR45749">
    <property type="match status" value="1"/>
</dbReference>
<dbReference type="OMA" id="INCHGHI"/>
<evidence type="ECO:0000259" key="1">
    <source>
        <dbReference type="Pfam" id="PF14291"/>
    </source>
</evidence>
<dbReference type="STRING" id="400682.A0A1X7STK8"/>
<dbReference type="SUPFAM" id="SSF53098">
    <property type="entry name" value="Ribonuclease H-like"/>
    <property type="match status" value="1"/>
</dbReference>
<protein>
    <recommendedName>
        <fullName evidence="1">DUF4371 domain-containing protein</fullName>
    </recommendedName>
</protein>
<dbReference type="InParanoid" id="A0A1X7STK8"/>
<feature type="domain" description="DUF4371" evidence="1">
    <location>
        <begin position="21"/>
        <end position="204"/>
    </location>
</feature>
<accession>A0A1X7STK8</accession>
<evidence type="ECO:0000313" key="2">
    <source>
        <dbReference type="EnsemblMetazoa" id="Aqu2.1.05426_001"/>
    </source>
</evidence>
<proteinExistence type="predicted"/>
<dbReference type="InterPro" id="IPR012337">
    <property type="entry name" value="RNaseH-like_sf"/>
</dbReference>
<reference evidence="2" key="1">
    <citation type="submission" date="2017-05" db="UniProtKB">
        <authorList>
            <consortium name="EnsemblMetazoa"/>
        </authorList>
    </citation>
    <scope>IDENTIFICATION</scope>
</reference>
<dbReference type="PANTHER" id="PTHR45749:SF37">
    <property type="entry name" value="OS05G0311600 PROTEIN"/>
    <property type="match status" value="1"/>
</dbReference>
<organism evidence="2">
    <name type="scientific">Amphimedon queenslandica</name>
    <name type="common">Sponge</name>
    <dbReference type="NCBI Taxonomy" id="400682"/>
    <lineage>
        <taxon>Eukaryota</taxon>
        <taxon>Metazoa</taxon>
        <taxon>Porifera</taxon>
        <taxon>Demospongiae</taxon>
        <taxon>Heteroscleromorpha</taxon>
        <taxon>Haplosclerida</taxon>
        <taxon>Niphatidae</taxon>
        <taxon>Amphimedon</taxon>
    </lineage>
</organism>
<dbReference type="EnsemblMetazoa" id="Aqu2.1.05426_001">
    <property type="protein sequence ID" value="Aqu2.1.05426_001"/>
    <property type="gene ID" value="Aqu2.1.05426"/>
</dbReference>
<dbReference type="AlphaFoldDB" id="A0A1X7STK8"/>
<name>A0A1X7STK8_AMPQE</name>
<dbReference type="InterPro" id="IPR025398">
    <property type="entry name" value="DUF4371"/>
</dbReference>
<dbReference type="Pfam" id="PF14291">
    <property type="entry name" value="DUF4371"/>
    <property type="match status" value="1"/>
</dbReference>
<sequence length="349" mass="39444">MANWSALTVQPHTSVASLLDHNRSELISNNRHYIKVVVKVVLFCALQEISLRGHREGESASNKGNFLELMELLSSNDKTLKAQLRALPRNVTYTSHTIQNEVLHTLATKVRSTICFQVNEARYFSILADETRDVSKQEQMSFVIRYVSVSDHSIQERFLTFVHATGLDAPSLTQYIKDTLALYNLNPLCIVSQGYDGTSVMSGKCRRVQTRVREFAPHAVYINCHGHISNLVLVDSIKSINRAAMSFALLQVLYVFISSSKVHEVFLAKQKQLHPSKQPMELQKLSDTHWVARYASVNAVCKTFDSILSVIEEFNDGSDFEKSIEARGIYHQINSFSLVVFDKILSCTK</sequence>
<dbReference type="OrthoDB" id="1739706at2759"/>
<dbReference type="eggNOG" id="ENOG502QPQD">
    <property type="taxonomic scope" value="Eukaryota"/>
</dbReference>